<reference evidence="1 2" key="1">
    <citation type="journal article" date="2009" name="Nat. Genet.">
        <title>The genome of the cucumber, Cucumis sativus L.</title>
        <authorList>
            <person name="Huang S."/>
            <person name="Li R."/>
            <person name="Zhang Z."/>
            <person name="Li L."/>
            <person name="Gu X."/>
            <person name="Fan W."/>
            <person name="Lucas W.J."/>
            <person name="Wang X."/>
            <person name="Xie B."/>
            <person name="Ni P."/>
            <person name="Ren Y."/>
            <person name="Zhu H."/>
            <person name="Li J."/>
            <person name="Lin K."/>
            <person name="Jin W."/>
            <person name="Fei Z."/>
            <person name="Li G."/>
            <person name="Staub J."/>
            <person name="Kilian A."/>
            <person name="van der Vossen E.A."/>
            <person name="Wu Y."/>
            <person name="Guo J."/>
            <person name="He J."/>
            <person name="Jia Z."/>
            <person name="Ren Y."/>
            <person name="Tian G."/>
            <person name="Lu Y."/>
            <person name="Ruan J."/>
            <person name="Qian W."/>
            <person name="Wang M."/>
            <person name="Huang Q."/>
            <person name="Li B."/>
            <person name="Xuan Z."/>
            <person name="Cao J."/>
            <person name="Asan"/>
            <person name="Wu Z."/>
            <person name="Zhang J."/>
            <person name="Cai Q."/>
            <person name="Bai Y."/>
            <person name="Zhao B."/>
            <person name="Han Y."/>
            <person name="Li Y."/>
            <person name="Li X."/>
            <person name="Wang S."/>
            <person name="Shi Q."/>
            <person name="Liu S."/>
            <person name="Cho W.K."/>
            <person name="Kim J.Y."/>
            <person name="Xu Y."/>
            <person name="Heller-Uszynska K."/>
            <person name="Miao H."/>
            <person name="Cheng Z."/>
            <person name="Zhang S."/>
            <person name="Wu J."/>
            <person name="Yang Y."/>
            <person name="Kang H."/>
            <person name="Li M."/>
            <person name="Liang H."/>
            <person name="Ren X."/>
            <person name="Shi Z."/>
            <person name="Wen M."/>
            <person name="Jian M."/>
            <person name="Yang H."/>
            <person name="Zhang G."/>
            <person name="Yang Z."/>
            <person name="Chen R."/>
            <person name="Liu S."/>
            <person name="Li J."/>
            <person name="Ma L."/>
            <person name="Liu H."/>
            <person name="Zhou Y."/>
            <person name="Zhao J."/>
            <person name="Fang X."/>
            <person name="Li G."/>
            <person name="Fang L."/>
            <person name="Li Y."/>
            <person name="Liu D."/>
            <person name="Zheng H."/>
            <person name="Zhang Y."/>
            <person name="Qin N."/>
            <person name="Li Z."/>
            <person name="Yang G."/>
            <person name="Yang S."/>
            <person name="Bolund L."/>
            <person name="Kristiansen K."/>
            <person name="Zheng H."/>
            <person name="Li S."/>
            <person name="Zhang X."/>
            <person name="Yang H."/>
            <person name="Wang J."/>
            <person name="Sun R."/>
            <person name="Zhang B."/>
            <person name="Jiang S."/>
            <person name="Wang J."/>
            <person name="Du Y."/>
            <person name="Li S."/>
        </authorList>
    </citation>
    <scope>NUCLEOTIDE SEQUENCE [LARGE SCALE GENOMIC DNA]</scope>
    <source>
        <strain evidence="2">cv. 9930</strain>
    </source>
</reference>
<reference evidence="1 2" key="3">
    <citation type="journal article" date="2010" name="BMC Genomics">
        <title>Transcriptome sequencing and comparative analysis of cucumber flowers with different sex types.</title>
        <authorList>
            <person name="Guo S."/>
            <person name="Zheng Y."/>
            <person name="Joung J.G."/>
            <person name="Liu S."/>
            <person name="Zhang Z."/>
            <person name="Crasta O.R."/>
            <person name="Sobral B.W."/>
            <person name="Xu Y."/>
            <person name="Huang S."/>
            <person name="Fei Z."/>
        </authorList>
    </citation>
    <scope>NUCLEOTIDE SEQUENCE [LARGE SCALE GENOMIC DNA]</scope>
    <source>
        <strain evidence="2">cv. 9930</strain>
    </source>
</reference>
<keyword evidence="2" id="KW-1185">Reference proteome</keyword>
<dbReference type="Proteomes" id="UP000029981">
    <property type="component" value="Chromosome 4"/>
</dbReference>
<proteinExistence type="predicted"/>
<reference evidence="1 2" key="4">
    <citation type="journal article" date="2011" name="BMC Genomics">
        <title>RNA-Seq improves annotation of protein-coding genes in the cucumber genome.</title>
        <authorList>
            <person name="Li Z."/>
            <person name="Zhang Z."/>
            <person name="Yan P."/>
            <person name="Huang S."/>
            <person name="Fei Z."/>
            <person name="Lin K."/>
        </authorList>
    </citation>
    <scope>NUCLEOTIDE SEQUENCE [LARGE SCALE GENOMIC DNA]</scope>
    <source>
        <strain evidence="2">cv. 9930</strain>
    </source>
</reference>
<dbReference type="AlphaFoldDB" id="A0A0A0L033"/>
<evidence type="ECO:0000313" key="1">
    <source>
        <dbReference type="EMBL" id="KGN55330.1"/>
    </source>
</evidence>
<gene>
    <name evidence="1" type="ORF">Csa_4G646040</name>
</gene>
<dbReference type="Gramene" id="KGN55330">
    <property type="protein sequence ID" value="KGN55330"/>
    <property type="gene ID" value="Csa_4G646040"/>
</dbReference>
<protein>
    <submittedName>
        <fullName evidence="1">Uncharacterized protein</fullName>
    </submittedName>
</protein>
<evidence type="ECO:0000313" key="2">
    <source>
        <dbReference type="Proteomes" id="UP000029981"/>
    </source>
</evidence>
<reference evidence="1 2" key="2">
    <citation type="journal article" date="2009" name="PLoS ONE">
        <title>An integrated genetic and cytogenetic map of the cucumber genome.</title>
        <authorList>
            <person name="Ren Y."/>
            <person name="Zhang Z."/>
            <person name="Liu J."/>
            <person name="Staub J.E."/>
            <person name="Han Y."/>
            <person name="Cheng Z."/>
            <person name="Li X."/>
            <person name="Lu J."/>
            <person name="Miao H."/>
            <person name="Kang H."/>
            <person name="Xie B."/>
            <person name="Gu X."/>
            <person name="Wang X."/>
            <person name="Du Y."/>
            <person name="Jin W."/>
            <person name="Huang S."/>
        </authorList>
    </citation>
    <scope>NUCLEOTIDE SEQUENCE [LARGE SCALE GENOMIC DNA]</scope>
    <source>
        <strain evidence="2">cv. 9930</strain>
    </source>
</reference>
<dbReference type="EMBL" id="CM002925">
    <property type="protein sequence ID" value="KGN55330.1"/>
    <property type="molecule type" value="Genomic_DNA"/>
</dbReference>
<organism evidence="1 2">
    <name type="scientific">Cucumis sativus</name>
    <name type="common">Cucumber</name>
    <dbReference type="NCBI Taxonomy" id="3659"/>
    <lineage>
        <taxon>Eukaryota</taxon>
        <taxon>Viridiplantae</taxon>
        <taxon>Streptophyta</taxon>
        <taxon>Embryophyta</taxon>
        <taxon>Tracheophyta</taxon>
        <taxon>Spermatophyta</taxon>
        <taxon>Magnoliopsida</taxon>
        <taxon>eudicotyledons</taxon>
        <taxon>Gunneridae</taxon>
        <taxon>Pentapetalae</taxon>
        <taxon>rosids</taxon>
        <taxon>fabids</taxon>
        <taxon>Cucurbitales</taxon>
        <taxon>Cucurbitaceae</taxon>
        <taxon>Benincaseae</taxon>
        <taxon>Cucumis</taxon>
    </lineage>
</organism>
<name>A0A0A0L033_CUCSA</name>
<accession>A0A0A0L033</accession>
<sequence length="75" mass="8948">MPLDRHLNTWISYEGQRHYLYQTDPLKSFSSYGEKREFQTCHCGSGKLVLIREDINCSNSERRSWLIHVYILKAK</sequence>